<keyword evidence="4" id="KW-1005">Bacterial flagellum biogenesis</keyword>
<keyword evidence="5" id="KW-0653">Protein transport</keyword>
<evidence type="ECO:0000259" key="8">
    <source>
        <dbReference type="Pfam" id="PF02108"/>
    </source>
</evidence>
<sequence length="251" mass="28152">MPLYNNVVKQGALLNGKKAPIVTAQPKKHPQQADLLADGNLTPEELELKRQSKRQEAKLNQLRSEIISQAQAEAQQIKDQAHQAGFESGQKAGYEAGYQEGLTEGNKVATEIVNQAQANLEAANKEVKDFVQTEKQAIINYGIKMAEVLLKSELKADSSKILALLEPILFELEKPDQVIIVKAHSRYHQDLNQRLEIMKQNSNVRYAILDDNSLGVDKVVVESDEALLTLDIHEELENYFKALIEKEQNEN</sequence>
<keyword evidence="6" id="KW-1006">Bacterial flagellum protein export</keyword>
<evidence type="ECO:0000256" key="6">
    <source>
        <dbReference type="ARBA" id="ARBA00023225"/>
    </source>
</evidence>
<name>A0A0A7REV1_9LACO</name>
<evidence type="ECO:0000313" key="9">
    <source>
        <dbReference type="EMBL" id="AJA33720.1"/>
    </source>
</evidence>
<evidence type="ECO:0000256" key="5">
    <source>
        <dbReference type="ARBA" id="ARBA00022927"/>
    </source>
</evidence>
<evidence type="ECO:0000256" key="4">
    <source>
        <dbReference type="ARBA" id="ARBA00022795"/>
    </source>
</evidence>
<protein>
    <submittedName>
        <fullName evidence="9">Flagellar assembly protein FliH</fullName>
    </submittedName>
</protein>
<evidence type="ECO:0000256" key="3">
    <source>
        <dbReference type="ARBA" id="ARBA00022448"/>
    </source>
</evidence>
<feature type="domain" description="Flagellar assembly protein FliH/Type III secretion system HrpE" evidence="8">
    <location>
        <begin position="112"/>
        <end position="231"/>
    </location>
</feature>
<gene>
    <name evidence="9" type="primary">fliH</name>
</gene>
<dbReference type="AlphaFoldDB" id="A0A0A7REV1"/>
<proteinExistence type="inferred from homology"/>
<dbReference type="PANTHER" id="PTHR34982:SF1">
    <property type="entry name" value="FLAGELLAR ASSEMBLY PROTEIN FLIH"/>
    <property type="match status" value="1"/>
</dbReference>
<comment type="function">
    <text evidence="1">Needed for flagellar regrowth and assembly.</text>
</comment>
<dbReference type="GO" id="GO:0044781">
    <property type="term" value="P:bacterial-type flagellum organization"/>
    <property type="evidence" value="ECO:0007669"/>
    <property type="project" value="UniProtKB-KW"/>
</dbReference>
<keyword evidence="9" id="KW-0966">Cell projection</keyword>
<comment type="similarity">
    <text evidence="2">Belongs to the FliH family.</text>
</comment>
<keyword evidence="9" id="KW-0969">Cilium</keyword>
<organism evidence="9">
    <name type="scientific">Ligilactobacillus agilis</name>
    <dbReference type="NCBI Taxonomy" id="1601"/>
    <lineage>
        <taxon>Bacteria</taxon>
        <taxon>Bacillati</taxon>
        <taxon>Bacillota</taxon>
        <taxon>Bacilli</taxon>
        <taxon>Lactobacillales</taxon>
        <taxon>Lactobacillaceae</taxon>
        <taxon>Ligilactobacillus</taxon>
    </lineage>
</organism>
<dbReference type="InterPro" id="IPR018035">
    <property type="entry name" value="Flagellar_FliH/T3SS_HrpE"/>
</dbReference>
<dbReference type="Pfam" id="PF02108">
    <property type="entry name" value="FliH"/>
    <property type="match status" value="1"/>
</dbReference>
<dbReference type="EMBL" id="KM886859">
    <property type="protein sequence ID" value="AJA33720.1"/>
    <property type="molecule type" value="Genomic_DNA"/>
</dbReference>
<keyword evidence="9" id="KW-0282">Flagellum</keyword>
<dbReference type="GO" id="GO:0015031">
    <property type="term" value="P:protein transport"/>
    <property type="evidence" value="ECO:0007669"/>
    <property type="project" value="UniProtKB-KW"/>
</dbReference>
<evidence type="ECO:0000256" key="7">
    <source>
        <dbReference type="SAM" id="Coils"/>
    </source>
</evidence>
<evidence type="ECO:0000256" key="1">
    <source>
        <dbReference type="ARBA" id="ARBA00003041"/>
    </source>
</evidence>
<keyword evidence="3" id="KW-0813">Transport</keyword>
<reference evidence="9" key="1">
    <citation type="journal article" date="2014" name="Appl. Environ. Microbiol.">
        <title>Detection and genomic characterization of motility in Lactobacillus curvatus: confirmation of motility in a species outside the Lactobacillus salivarius clade.</title>
        <authorList>
            <person name="Cousin F.J."/>
            <person name="Lynch S.M."/>
            <person name="Harris H.M."/>
            <person name="McCann A."/>
            <person name="Lynch D.B."/>
            <person name="Neville B.A."/>
            <person name="Irisawa T."/>
            <person name="Okada S."/>
            <person name="Endo A."/>
            <person name="O'Toole P.W."/>
        </authorList>
    </citation>
    <scope>NUCLEOTIDE SEQUENCE</scope>
    <source>
        <strain evidence="9">DSM 20509</strain>
    </source>
</reference>
<dbReference type="InterPro" id="IPR051472">
    <property type="entry name" value="T3SS_Stator/FliH"/>
</dbReference>
<dbReference type="RefSeq" id="WP_056977803.1">
    <property type="nucleotide sequence ID" value="NZ_JAQDSU010000001.1"/>
</dbReference>
<keyword evidence="7" id="KW-0175">Coiled coil</keyword>
<feature type="coiled-coil region" evidence="7">
    <location>
        <begin position="106"/>
        <end position="133"/>
    </location>
</feature>
<dbReference type="GO" id="GO:0005829">
    <property type="term" value="C:cytosol"/>
    <property type="evidence" value="ECO:0007669"/>
    <property type="project" value="TreeGrafter"/>
</dbReference>
<dbReference type="PANTHER" id="PTHR34982">
    <property type="entry name" value="YOP PROTEINS TRANSLOCATION PROTEIN L"/>
    <property type="match status" value="1"/>
</dbReference>
<accession>A0A0A7REV1</accession>
<evidence type="ECO:0000256" key="2">
    <source>
        <dbReference type="ARBA" id="ARBA00006602"/>
    </source>
</evidence>